<proteinExistence type="inferred from homology"/>
<protein>
    <recommendedName>
        <fullName evidence="11 13">S-adenosylmethionine:tRNA ribosyltransferase-isomerase</fullName>
        <ecNumber evidence="10 13">2.4.99.17</ecNumber>
    </recommendedName>
    <alternativeName>
        <fullName evidence="12 13">Queuosine biosynthesis protein QueA</fullName>
    </alternativeName>
</protein>
<accession>A0A386UI31</accession>
<dbReference type="GO" id="GO:0051075">
    <property type="term" value="F:S-adenosylmethionine:tRNA ribosyltransferase-isomerase activity"/>
    <property type="evidence" value="ECO:0007669"/>
    <property type="project" value="UniProtKB-EC"/>
</dbReference>
<evidence type="ECO:0000313" key="14">
    <source>
        <dbReference type="EMBL" id="AYF00344.1"/>
    </source>
</evidence>
<evidence type="ECO:0000256" key="10">
    <source>
        <dbReference type="ARBA" id="ARBA00066503"/>
    </source>
</evidence>
<dbReference type="Proteomes" id="UP000272010">
    <property type="component" value="Chromosome"/>
</dbReference>
<evidence type="ECO:0000256" key="13">
    <source>
        <dbReference type="HAMAP-Rule" id="MF_00113"/>
    </source>
</evidence>
<comment type="function">
    <text evidence="13">Transfers and isomerizes the ribose moiety from AdoMet to the 7-aminomethyl group of 7-deazaguanine (preQ1-tRNA) to give epoxyqueuosine (oQ-tRNA).</text>
</comment>
<evidence type="ECO:0000256" key="6">
    <source>
        <dbReference type="ARBA" id="ARBA00022691"/>
    </source>
</evidence>
<dbReference type="EC" id="2.4.99.17" evidence="10 13"/>
<dbReference type="EMBL" id="CP031078">
    <property type="protein sequence ID" value="AYF00344.1"/>
    <property type="molecule type" value="Genomic_DNA"/>
</dbReference>
<sequence>MTFLLDHPGQLDPVARRGQNPAMTLDDFDFDLPEGLIATRPARPRSSARLLAATGDSLRDLHVRDLPELLGPGDLLVLNDTRVIPARLTGTRSRATPQGEAVARVEITLLEPVADGWKALAKPLRKLKPGEVIRFGDALSAEVAEIGDGALVLRFDATGDAFDAALAQVGAMPLPPYIAALRAPDEADRQDYQTVWARRSGAVAAPTASLHFDEPLLAALRARGVRFAHVTLHVGAGTFLPVKVKDVTTHKMHGEWGEVTPEAAAAINETRAAGGRVIPVGTTALRLIESAATPDGRVQPFRGVTEIFIYPGYRFRVTDGLMTNFHLPRSTLLMLVSALMGQDRIRRIYRHAVDSGYRFFSYGDASLLVP</sequence>
<comment type="similarity">
    <text evidence="9 13">Belongs to the QueA family.</text>
</comment>
<dbReference type="InterPro" id="IPR036100">
    <property type="entry name" value="QueA_sf"/>
</dbReference>
<evidence type="ECO:0000256" key="4">
    <source>
        <dbReference type="ARBA" id="ARBA00022490"/>
    </source>
</evidence>
<name>A0A386UI31_9RHOB</name>
<dbReference type="GO" id="GO:0005737">
    <property type="term" value="C:cytoplasm"/>
    <property type="evidence" value="ECO:0007669"/>
    <property type="project" value="UniProtKB-SubCell"/>
</dbReference>
<evidence type="ECO:0000256" key="5">
    <source>
        <dbReference type="ARBA" id="ARBA00022679"/>
    </source>
</evidence>
<dbReference type="Gene3D" id="3.40.1780.10">
    <property type="entry name" value="QueA-like"/>
    <property type="match status" value="1"/>
</dbReference>
<dbReference type="GO" id="GO:0008616">
    <property type="term" value="P:tRNA queuosine(34) biosynthetic process"/>
    <property type="evidence" value="ECO:0007669"/>
    <property type="project" value="UniProtKB-UniRule"/>
</dbReference>
<dbReference type="NCBIfam" id="TIGR00113">
    <property type="entry name" value="queA"/>
    <property type="match status" value="1"/>
</dbReference>
<evidence type="ECO:0000256" key="2">
    <source>
        <dbReference type="ARBA" id="ARBA00004691"/>
    </source>
</evidence>
<keyword evidence="4 13" id="KW-0963">Cytoplasm</keyword>
<dbReference type="UniPathway" id="UPA00392"/>
<dbReference type="Pfam" id="PF02547">
    <property type="entry name" value="Queuosine_synth"/>
    <property type="match status" value="1"/>
</dbReference>
<organism evidence="14 15">
    <name type="scientific">Paracoccus yeei</name>
    <dbReference type="NCBI Taxonomy" id="147645"/>
    <lineage>
        <taxon>Bacteria</taxon>
        <taxon>Pseudomonadati</taxon>
        <taxon>Pseudomonadota</taxon>
        <taxon>Alphaproteobacteria</taxon>
        <taxon>Rhodobacterales</taxon>
        <taxon>Paracoccaceae</taxon>
        <taxon>Paracoccus</taxon>
    </lineage>
</organism>
<dbReference type="InterPro" id="IPR003699">
    <property type="entry name" value="QueA"/>
</dbReference>
<comment type="subunit">
    <text evidence="3 13">Monomer.</text>
</comment>
<dbReference type="PANTHER" id="PTHR30307:SF0">
    <property type="entry name" value="S-ADENOSYLMETHIONINE:TRNA RIBOSYLTRANSFERASE-ISOMERASE"/>
    <property type="match status" value="1"/>
</dbReference>
<keyword evidence="7 13" id="KW-0671">Queuosine biosynthesis</keyword>
<evidence type="ECO:0000256" key="7">
    <source>
        <dbReference type="ARBA" id="ARBA00022785"/>
    </source>
</evidence>
<keyword evidence="14" id="KW-0413">Isomerase</keyword>
<evidence type="ECO:0000256" key="12">
    <source>
        <dbReference type="ARBA" id="ARBA00076160"/>
    </source>
</evidence>
<keyword evidence="14" id="KW-0328">Glycosyltransferase</keyword>
<dbReference type="Gene3D" id="2.40.10.240">
    <property type="entry name" value="QueA-like"/>
    <property type="match status" value="1"/>
</dbReference>
<dbReference type="FunFam" id="3.40.1780.10:FF:000001">
    <property type="entry name" value="S-adenosylmethionine:tRNA ribosyltransferase-isomerase"/>
    <property type="match status" value="1"/>
</dbReference>
<keyword evidence="6 13" id="KW-0949">S-adenosyl-L-methionine</keyword>
<gene>
    <name evidence="13" type="primary">queA</name>
    <name evidence="14" type="ORF">PY32053_00667</name>
</gene>
<evidence type="ECO:0000313" key="15">
    <source>
        <dbReference type="Proteomes" id="UP000272010"/>
    </source>
</evidence>
<dbReference type="InterPro" id="IPR042119">
    <property type="entry name" value="QueA_dom2"/>
</dbReference>
<keyword evidence="5 13" id="KW-0808">Transferase</keyword>
<dbReference type="SUPFAM" id="SSF111337">
    <property type="entry name" value="QueA-like"/>
    <property type="match status" value="1"/>
</dbReference>
<comment type="subcellular location">
    <subcellularLocation>
        <location evidence="1 13">Cytoplasm</location>
    </subcellularLocation>
</comment>
<dbReference type="InterPro" id="IPR042118">
    <property type="entry name" value="QueA_dom1"/>
</dbReference>
<evidence type="ECO:0000256" key="11">
    <source>
        <dbReference type="ARBA" id="ARBA00069325"/>
    </source>
</evidence>
<dbReference type="NCBIfam" id="NF001140">
    <property type="entry name" value="PRK00147.1"/>
    <property type="match status" value="1"/>
</dbReference>
<evidence type="ECO:0000256" key="9">
    <source>
        <dbReference type="ARBA" id="ARBA00061210"/>
    </source>
</evidence>
<dbReference type="PANTHER" id="PTHR30307">
    <property type="entry name" value="S-ADENOSYLMETHIONINE:TRNA RIBOSYLTRANSFERASE-ISOMERASE"/>
    <property type="match status" value="1"/>
</dbReference>
<comment type="pathway">
    <text evidence="2 13">tRNA modification; tRNA-queuosine biosynthesis.</text>
</comment>
<dbReference type="AlphaFoldDB" id="A0A386UI31"/>
<comment type="catalytic activity">
    <reaction evidence="8 13">
        <text>7-aminomethyl-7-carbaguanosine(34) in tRNA + S-adenosyl-L-methionine = epoxyqueuosine(34) in tRNA + adenine + L-methionine + 2 H(+)</text>
        <dbReference type="Rhea" id="RHEA:32155"/>
        <dbReference type="Rhea" id="RHEA-COMP:10342"/>
        <dbReference type="Rhea" id="RHEA-COMP:18582"/>
        <dbReference type="ChEBI" id="CHEBI:15378"/>
        <dbReference type="ChEBI" id="CHEBI:16708"/>
        <dbReference type="ChEBI" id="CHEBI:57844"/>
        <dbReference type="ChEBI" id="CHEBI:59789"/>
        <dbReference type="ChEBI" id="CHEBI:82833"/>
        <dbReference type="ChEBI" id="CHEBI:194443"/>
        <dbReference type="EC" id="2.4.99.17"/>
    </reaction>
</comment>
<evidence type="ECO:0000256" key="8">
    <source>
        <dbReference type="ARBA" id="ARBA00052751"/>
    </source>
</evidence>
<evidence type="ECO:0000256" key="3">
    <source>
        <dbReference type="ARBA" id="ARBA00011245"/>
    </source>
</evidence>
<reference evidence="15" key="1">
    <citation type="submission" date="2018-07" db="EMBL/GenBank/DDBJ databases">
        <title>Genome Structure of the Opportunistic Pathogen Paracoccus yeei (Alphaproteobacteria) and Identification of Putative Virulence Factors.</title>
        <authorList>
            <person name="Lasek R."/>
            <person name="Szuplewska M."/>
            <person name="Mitura M."/>
            <person name="Decewicz P."/>
            <person name="Chmielowska C."/>
            <person name="Pawlot A."/>
            <person name="Sentkowska D."/>
            <person name="Czarnecki J."/>
            <person name="Bartosik D."/>
        </authorList>
    </citation>
    <scope>NUCLEOTIDE SEQUENCE [LARGE SCALE GENOMIC DNA]</scope>
    <source>
        <strain evidence="15">CCUG 32053</strain>
    </source>
</reference>
<evidence type="ECO:0000256" key="1">
    <source>
        <dbReference type="ARBA" id="ARBA00004496"/>
    </source>
</evidence>
<dbReference type="HAMAP" id="MF_00113">
    <property type="entry name" value="QueA"/>
    <property type="match status" value="1"/>
</dbReference>